<keyword evidence="2 8" id="KW-0813">Transport</keyword>
<feature type="transmembrane region" description="Helical" evidence="9">
    <location>
        <begin position="132"/>
        <end position="154"/>
    </location>
</feature>
<keyword evidence="5 9" id="KW-0812">Transmembrane</keyword>
<evidence type="ECO:0000256" key="8">
    <source>
        <dbReference type="PIRNR" id="PIRNR006351"/>
    </source>
</evidence>
<keyword evidence="7 8" id="KW-0472">Membrane</keyword>
<keyword evidence="3 8" id="KW-1003">Cell membrane</keyword>
<feature type="transmembrane region" description="Helical" evidence="9">
    <location>
        <begin position="175"/>
        <end position="195"/>
    </location>
</feature>
<dbReference type="NCBIfam" id="TIGR00410">
    <property type="entry name" value="lacE"/>
    <property type="match status" value="1"/>
</dbReference>
<reference evidence="11 12" key="1">
    <citation type="journal article" date="2015" name="Int. J. Syst. Evol. Microbiol.">
        <title>Novibacillus thermophilus gen. nov., sp. nov., a Gram-staining-negative and moderately thermophilic member of the family Thermoactinomycetaceae.</title>
        <authorList>
            <person name="Yang G."/>
            <person name="Chen J."/>
            <person name="Zhou S."/>
        </authorList>
    </citation>
    <scope>NUCLEOTIDE SEQUENCE [LARGE SCALE GENOMIC DNA]</scope>
    <source>
        <strain evidence="11 12">SG-1</strain>
    </source>
</reference>
<dbReference type="NCBIfam" id="TIGR00359">
    <property type="entry name" value="cello_pts_IIC"/>
    <property type="match status" value="1"/>
</dbReference>
<keyword evidence="4 8" id="KW-0762">Sugar transport</keyword>
<sequence>MNKFMEVLENVLLPLADKLNNNRYLTALRDGFMVALPVIIFGSIFVVIANFPFLDKLLSQSAYEAYQSALGPASAATLSIMGLFVIVGIGYKLLQHYGGEAIYGGVVAIASFLILTPQVVESVTGVIPTASLGAQGMFLGILTAFVSVELYRFFVNRDWTIKMPAGVPDAVSRSFSSLIPITLTLTVFLIVRIAFSLTPFVTVQDFIYTVVQEPLTALGSGLAATIVAVVLIQLFWFFGLHGQIIVNSVFDPIWFTLNNQNLEAFQAGEPLPHIITKQFIDSFLVGMGGSGMTLAVVILILIIGRSRQQKELGKLGGPPGIFNVNEPIIFGLPIIMNPLVFIPWILAPVVVTIVTYFAMATGLVPPPAGIIVPWTTPIILNGFLATGNAWQGGALQLVNLLIVMAIWWPFLKILDKNYYENEKSREK</sequence>
<dbReference type="KEGG" id="ntr:B0W44_06020"/>
<gene>
    <name evidence="11" type="ORF">B0W44_06020</name>
</gene>
<dbReference type="GO" id="GO:0009401">
    <property type="term" value="P:phosphoenolpyruvate-dependent sugar phosphotransferase system"/>
    <property type="evidence" value="ECO:0007669"/>
    <property type="project" value="InterPro"/>
</dbReference>
<feature type="domain" description="PTS EIIC type-3" evidence="10">
    <location>
        <begin position="8"/>
        <end position="410"/>
    </location>
</feature>
<dbReference type="PANTHER" id="PTHR33989">
    <property type="match status" value="1"/>
</dbReference>
<dbReference type="GO" id="GO:1901264">
    <property type="term" value="P:carbohydrate derivative transport"/>
    <property type="evidence" value="ECO:0007669"/>
    <property type="project" value="TreeGrafter"/>
</dbReference>
<dbReference type="EMBL" id="CP019699">
    <property type="protein sequence ID" value="AQS55409.1"/>
    <property type="molecule type" value="Genomic_DNA"/>
</dbReference>
<evidence type="ECO:0000259" key="10">
    <source>
        <dbReference type="PROSITE" id="PS51105"/>
    </source>
</evidence>
<feature type="transmembrane region" description="Helical" evidence="9">
    <location>
        <begin position="101"/>
        <end position="120"/>
    </location>
</feature>
<dbReference type="InterPro" id="IPR051088">
    <property type="entry name" value="PTS_Sugar-EIIC/EIIB"/>
</dbReference>
<evidence type="ECO:0000256" key="6">
    <source>
        <dbReference type="ARBA" id="ARBA00022989"/>
    </source>
</evidence>
<evidence type="ECO:0000256" key="3">
    <source>
        <dbReference type="ARBA" id="ARBA00022475"/>
    </source>
</evidence>
<proteinExistence type="predicted"/>
<dbReference type="PANTHER" id="PTHR33989:SF4">
    <property type="entry name" value="PTS SYSTEM N,N'-DIACETYLCHITOBIOSE-SPECIFIC EIIC COMPONENT"/>
    <property type="match status" value="1"/>
</dbReference>
<feature type="transmembrane region" description="Helical" evidence="9">
    <location>
        <begin position="283"/>
        <end position="304"/>
    </location>
</feature>
<dbReference type="PIRSF" id="PIRSF006351">
    <property type="entry name" value="PTS_EIIC-Cellobiose"/>
    <property type="match status" value="1"/>
</dbReference>
<keyword evidence="6 9" id="KW-1133">Transmembrane helix</keyword>
<protein>
    <recommendedName>
        <fullName evidence="8">Permease IIC component</fullName>
    </recommendedName>
</protein>
<evidence type="ECO:0000256" key="9">
    <source>
        <dbReference type="SAM" id="Phobius"/>
    </source>
</evidence>
<dbReference type="RefSeq" id="WP_077719238.1">
    <property type="nucleotide sequence ID" value="NZ_CP019699.1"/>
</dbReference>
<dbReference type="InterPro" id="IPR004501">
    <property type="entry name" value="PTS_EIIC_3"/>
</dbReference>
<dbReference type="GO" id="GO:0005886">
    <property type="term" value="C:plasma membrane"/>
    <property type="evidence" value="ECO:0007669"/>
    <property type="project" value="UniProtKB-SubCell"/>
</dbReference>
<evidence type="ECO:0000256" key="2">
    <source>
        <dbReference type="ARBA" id="ARBA00022448"/>
    </source>
</evidence>
<evidence type="ECO:0000256" key="4">
    <source>
        <dbReference type="ARBA" id="ARBA00022597"/>
    </source>
</evidence>
<dbReference type="OrthoDB" id="1641940at2"/>
<organism evidence="11 12">
    <name type="scientific">Novibacillus thermophilus</name>
    <dbReference type="NCBI Taxonomy" id="1471761"/>
    <lineage>
        <taxon>Bacteria</taxon>
        <taxon>Bacillati</taxon>
        <taxon>Bacillota</taxon>
        <taxon>Bacilli</taxon>
        <taxon>Bacillales</taxon>
        <taxon>Thermoactinomycetaceae</taxon>
        <taxon>Novibacillus</taxon>
    </lineage>
</organism>
<evidence type="ECO:0000256" key="1">
    <source>
        <dbReference type="ARBA" id="ARBA00004651"/>
    </source>
</evidence>
<dbReference type="Proteomes" id="UP000188603">
    <property type="component" value="Chromosome"/>
</dbReference>
<keyword evidence="12" id="KW-1185">Reference proteome</keyword>
<evidence type="ECO:0000313" key="12">
    <source>
        <dbReference type="Proteomes" id="UP000188603"/>
    </source>
</evidence>
<feature type="transmembrane region" description="Helical" evidence="9">
    <location>
        <begin position="396"/>
        <end position="414"/>
    </location>
</feature>
<accession>A0A1U9K5R3</accession>
<comment type="subcellular location">
    <subcellularLocation>
        <location evidence="1">Cell membrane</location>
        <topology evidence="1">Multi-pass membrane protein</topology>
    </subcellularLocation>
</comment>
<evidence type="ECO:0000256" key="5">
    <source>
        <dbReference type="ARBA" id="ARBA00022692"/>
    </source>
</evidence>
<dbReference type="PROSITE" id="PS51105">
    <property type="entry name" value="PTS_EIIC_TYPE_3"/>
    <property type="match status" value="1"/>
</dbReference>
<dbReference type="InterPro" id="IPR003352">
    <property type="entry name" value="PTS_EIIC"/>
</dbReference>
<comment type="function">
    <text evidence="8">The phosphoenolpyruvate-dependent sugar phosphotransferase system (PTS), a major carbohydrate active -transport system, catalyzes the phosphorylation of incoming sugar substrates concomitant with their translocation across the cell membrane.</text>
</comment>
<dbReference type="GO" id="GO:0008982">
    <property type="term" value="F:protein-N(PI)-phosphohistidine-sugar phosphotransferase activity"/>
    <property type="evidence" value="ECO:0007669"/>
    <property type="project" value="UniProtKB-UniRule"/>
</dbReference>
<feature type="transmembrane region" description="Helical" evidence="9">
    <location>
        <begin position="73"/>
        <end position="94"/>
    </location>
</feature>
<feature type="transmembrane region" description="Helical" evidence="9">
    <location>
        <begin position="32"/>
        <end position="53"/>
    </location>
</feature>
<evidence type="ECO:0000313" key="11">
    <source>
        <dbReference type="EMBL" id="AQS55409.1"/>
    </source>
</evidence>
<evidence type="ECO:0000256" key="7">
    <source>
        <dbReference type="ARBA" id="ARBA00023136"/>
    </source>
</evidence>
<dbReference type="AlphaFoldDB" id="A0A1U9K5R3"/>
<feature type="transmembrane region" description="Helical" evidence="9">
    <location>
        <begin position="215"/>
        <end position="238"/>
    </location>
</feature>
<dbReference type="STRING" id="1471761.B0W44_06020"/>
<dbReference type="Pfam" id="PF02378">
    <property type="entry name" value="PTS_EIIC"/>
    <property type="match status" value="1"/>
</dbReference>
<dbReference type="InterPro" id="IPR004796">
    <property type="entry name" value="PTS_IIC_cello"/>
</dbReference>
<name>A0A1U9K5R3_9BACL</name>